<keyword evidence="1" id="KW-0812">Transmembrane</keyword>
<sequence length="144" mass="17117">MHKVCDLKVQNMIEKNEICNVKKIKNMRHFFSAVALFIATILSAQSYYFSIREVRSANTGKTISKEYGNYEISFNRSNLSVFKNGKRQYSARWVESLGRRTRWGYQFIGDRYWHLSRNKYLDIYIHTDMITINDRGVDATVLYY</sequence>
<accession>A0A7Z8YQL9</accession>
<evidence type="ECO:0000313" key="2">
    <source>
        <dbReference type="EMBL" id="VDH03667.1"/>
    </source>
</evidence>
<proteinExistence type="predicted"/>
<dbReference type="AlphaFoldDB" id="A0A7Z8YQL9"/>
<dbReference type="Proteomes" id="UP000270205">
    <property type="component" value="Unassembled WGS sequence"/>
</dbReference>
<organism evidence="2 3">
    <name type="scientific">Bergeyella zoohelcum</name>
    <dbReference type="NCBI Taxonomy" id="1015"/>
    <lineage>
        <taxon>Bacteria</taxon>
        <taxon>Pseudomonadati</taxon>
        <taxon>Bacteroidota</taxon>
        <taxon>Flavobacteriia</taxon>
        <taxon>Flavobacteriales</taxon>
        <taxon>Weeksellaceae</taxon>
        <taxon>Bergeyella</taxon>
    </lineage>
</organism>
<name>A0A7Z8YQL9_9FLAO</name>
<evidence type="ECO:0000313" key="3">
    <source>
        <dbReference type="Proteomes" id="UP000270205"/>
    </source>
</evidence>
<protein>
    <submittedName>
        <fullName evidence="2">Uncharacterized protein</fullName>
    </submittedName>
</protein>
<evidence type="ECO:0000256" key="1">
    <source>
        <dbReference type="SAM" id="Phobius"/>
    </source>
</evidence>
<dbReference type="EMBL" id="UYIV01000001">
    <property type="protein sequence ID" value="VDH03667.1"/>
    <property type="molecule type" value="Genomic_DNA"/>
</dbReference>
<keyword evidence="1" id="KW-0472">Membrane</keyword>
<feature type="transmembrane region" description="Helical" evidence="1">
    <location>
        <begin position="30"/>
        <end position="49"/>
    </location>
</feature>
<keyword evidence="1" id="KW-1133">Transmembrane helix</keyword>
<reference evidence="2 3" key="1">
    <citation type="submission" date="2018-11" db="EMBL/GenBank/DDBJ databases">
        <authorList>
            <consortium name="Pathogen Informatics"/>
        </authorList>
    </citation>
    <scope>NUCLEOTIDE SEQUENCE [LARGE SCALE GENOMIC DNA]</scope>
    <source>
        <strain evidence="2 3">NCTC12929</strain>
    </source>
</reference>
<gene>
    <name evidence="2" type="ORF">NCTC12929_01045</name>
</gene>
<comment type="caution">
    <text evidence="2">The sequence shown here is derived from an EMBL/GenBank/DDBJ whole genome shotgun (WGS) entry which is preliminary data.</text>
</comment>